<dbReference type="Pfam" id="PF03466">
    <property type="entry name" value="LysR_substrate"/>
    <property type="match status" value="1"/>
</dbReference>
<dbReference type="PANTHER" id="PTHR30126:SF5">
    <property type="entry name" value="HTH-TYPE TRANSCRIPTIONAL ACTIVATOR CMPR"/>
    <property type="match status" value="1"/>
</dbReference>
<dbReference type="Pfam" id="PF00126">
    <property type="entry name" value="HTH_1"/>
    <property type="match status" value="1"/>
</dbReference>
<evidence type="ECO:0000256" key="2">
    <source>
        <dbReference type="ARBA" id="ARBA00023015"/>
    </source>
</evidence>
<dbReference type="CDD" id="cd08419">
    <property type="entry name" value="PBP2_CbbR_RubisCO_like"/>
    <property type="match status" value="1"/>
</dbReference>
<dbReference type="RefSeq" id="WP_055449384.1">
    <property type="nucleotide sequence ID" value="NZ_CYHF01000001.1"/>
</dbReference>
<evidence type="ECO:0000256" key="3">
    <source>
        <dbReference type="ARBA" id="ARBA00023125"/>
    </source>
</evidence>
<dbReference type="OrthoDB" id="9785745at2"/>
<gene>
    <name evidence="6" type="ORF">Ga0061069_101459</name>
</gene>
<dbReference type="InterPro" id="IPR036388">
    <property type="entry name" value="WH-like_DNA-bd_sf"/>
</dbReference>
<sequence>MLHVTLRQLRTFEAVARLRSFSRAADEQHVTQPTVSKQIRLLQETVGLPLLEQIGKRIYLTQAGEALYATCGGWLETWGRFEQTIADLKGIKQGRLRIATVTTTKYFMPRLLGPFCNTYPGIDIALEVVNRDRVLERMARNQDDLYVMGVPPDDLDIVREPFLENTLVVLAAATHPLAGRSDITLDEVAKEPFILREHGSGTRLTVERVFRERGLSLSVRMELGSNEAIKQAVAGGLGLGILSLSTLHADPRLDEVAVLDVENFPIRRHWYVVWPRDKELSVVAKAFLDFLRGHVDLLTHREPVPTSA</sequence>
<evidence type="ECO:0000313" key="7">
    <source>
        <dbReference type="Proteomes" id="UP000183649"/>
    </source>
</evidence>
<feature type="domain" description="HTH lysR-type" evidence="5">
    <location>
        <begin position="4"/>
        <end position="61"/>
    </location>
</feature>
<keyword evidence="4" id="KW-0804">Transcription</keyword>
<keyword evidence="2" id="KW-0805">Transcription regulation</keyword>
<dbReference type="STRING" id="339866.GCA_001418255_00456"/>
<dbReference type="EMBL" id="CYHF01000001">
    <property type="protein sequence ID" value="CUA93979.1"/>
    <property type="molecule type" value="Genomic_DNA"/>
</dbReference>
<dbReference type="SUPFAM" id="SSF46785">
    <property type="entry name" value="Winged helix' DNA-binding domain"/>
    <property type="match status" value="1"/>
</dbReference>
<dbReference type="GO" id="GO:0000976">
    <property type="term" value="F:transcription cis-regulatory region binding"/>
    <property type="evidence" value="ECO:0007669"/>
    <property type="project" value="TreeGrafter"/>
</dbReference>
<keyword evidence="7" id="KW-1185">Reference proteome</keyword>
<organism evidence="6 7">
    <name type="scientific">Thiomonas bhubaneswarensis</name>
    <dbReference type="NCBI Taxonomy" id="339866"/>
    <lineage>
        <taxon>Bacteria</taxon>
        <taxon>Pseudomonadati</taxon>
        <taxon>Pseudomonadota</taxon>
        <taxon>Betaproteobacteria</taxon>
        <taxon>Burkholderiales</taxon>
        <taxon>Thiomonas</taxon>
    </lineage>
</organism>
<reference evidence="7" key="1">
    <citation type="submission" date="2015-08" db="EMBL/GenBank/DDBJ databases">
        <authorList>
            <person name="Varghese N."/>
        </authorList>
    </citation>
    <scope>NUCLEOTIDE SEQUENCE [LARGE SCALE GENOMIC DNA]</scope>
    <source>
        <strain evidence="7">DSM 18181</strain>
    </source>
</reference>
<dbReference type="AlphaFoldDB" id="A0A0K6HSV3"/>
<evidence type="ECO:0000259" key="5">
    <source>
        <dbReference type="PROSITE" id="PS50931"/>
    </source>
</evidence>
<dbReference type="InterPro" id="IPR036390">
    <property type="entry name" value="WH_DNA-bd_sf"/>
</dbReference>
<evidence type="ECO:0000313" key="6">
    <source>
        <dbReference type="EMBL" id="CUA93979.1"/>
    </source>
</evidence>
<dbReference type="Gene3D" id="1.10.10.10">
    <property type="entry name" value="Winged helix-like DNA-binding domain superfamily/Winged helix DNA-binding domain"/>
    <property type="match status" value="1"/>
</dbReference>
<protein>
    <submittedName>
        <fullName evidence="6">DNA-binding transcriptional regulator, LysR family</fullName>
    </submittedName>
</protein>
<dbReference type="InterPro" id="IPR000847">
    <property type="entry name" value="LysR_HTH_N"/>
</dbReference>
<accession>A0A0K6HSV3</accession>
<name>A0A0K6HSV3_9BURK</name>
<evidence type="ECO:0000256" key="1">
    <source>
        <dbReference type="ARBA" id="ARBA00009437"/>
    </source>
</evidence>
<dbReference type="FunFam" id="1.10.10.10:FF:000001">
    <property type="entry name" value="LysR family transcriptional regulator"/>
    <property type="match status" value="1"/>
</dbReference>
<dbReference type="SUPFAM" id="SSF53850">
    <property type="entry name" value="Periplasmic binding protein-like II"/>
    <property type="match status" value="1"/>
</dbReference>
<proteinExistence type="inferred from homology"/>
<keyword evidence="3 6" id="KW-0238">DNA-binding</keyword>
<evidence type="ECO:0000256" key="4">
    <source>
        <dbReference type="ARBA" id="ARBA00023163"/>
    </source>
</evidence>
<dbReference type="PROSITE" id="PS50931">
    <property type="entry name" value="HTH_LYSR"/>
    <property type="match status" value="1"/>
</dbReference>
<dbReference type="Gene3D" id="3.40.190.290">
    <property type="match status" value="1"/>
</dbReference>
<dbReference type="PANTHER" id="PTHR30126">
    <property type="entry name" value="HTH-TYPE TRANSCRIPTIONAL REGULATOR"/>
    <property type="match status" value="1"/>
</dbReference>
<dbReference type="InterPro" id="IPR005119">
    <property type="entry name" value="LysR_subst-bd"/>
</dbReference>
<dbReference type="PRINTS" id="PR00039">
    <property type="entry name" value="HTHLYSR"/>
</dbReference>
<dbReference type="Proteomes" id="UP000183649">
    <property type="component" value="Unassembled WGS sequence"/>
</dbReference>
<dbReference type="GO" id="GO:0003700">
    <property type="term" value="F:DNA-binding transcription factor activity"/>
    <property type="evidence" value="ECO:0007669"/>
    <property type="project" value="InterPro"/>
</dbReference>
<comment type="similarity">
    <text evidence="1">Belongs to the LysR transcriptional regulatory family.</text>
</comment>